<proteinExistence type="predicted"/>
<dbReference type="EMBL" id="CADEPM010000005">
    <property type="protein sequence ID" value="CAB3406484.1"/>
    <property type="molecule type" value="Genomic_DNA"/>
</dbReference>
<dbReference type="PANTHER" id="PTHR36649">
    <property type="entry name" value="UBIQUITIN-LIKE DOMAIN-CONTAINING PROTEIN"/>
    <property type="match status" value="1"/>
</dbReference>
<evidence type="ECO:0000313" key="2">
    <source>
        <dbReference type="Proteomes" id="UP000494206"/>
    </source>
</evidence>
<protein>
    <submittedName>
        <fullName evidence="1">Uncharacterized protein</fullName>
    </submittedName>
</protein>
<evidence type="ECO:0000313" key="1">
    <source>
        <dbReference type="EMBL" id="CAB3406484.1"/>
    </source>
</evidence>
<reference evidence="1 2" key="1">
    <citation type="submission" date="2020-04" db="EMBL/GenBank/DDBJ databases">
        <authorList>
            <person name="Laetsch R D."/>
            <person name="Stevens L."/>
            <person name="Kumar S."/>
            <person name="Blaxter L. M."/>
        </authorList>
    </citation>
    <scope>NUCLEOTIDE SEQUENCE [LARGE SCALE GENOMIC DNA]</scope>
</reference>
<dbReference type="OrthoDB" id="428577at2759"/>
<dbReference type="PANTHER" id="PTHR36649:SF28">
    <property type="entry name" value="UBIQUITIN-LIKE DOMAIN-CONTAINING PROTEIN"/>
    <property type="match status" value="1"/>
</dbReference>
<dbReference type="AlphaFoldDB" id="A0A8S1EYN9"/>
<dbReference type="Proteomes" id="UP000494206">
    <property type="component" value="Unassembled WGS sequence"/>
</dbReference>
<name>A0A8S1EYN9_9PELO</name>
<comment type="caution">
    <text evidence="1">The sequence shown here is derived from an EMBL/GenBank/DDBJ whole genome shotgun (WGS) entry which is preliminary data.</text>
</comment>
<organism evidence="1 2">
    <name type="scientific">Caenorhabditis bovis</name>
    <dbReference type="NCBI Taxonomy" id="2654633"/>
    <lineage>
        <taxon>Eukaryota</taxon>
        <taxon>Metazoa</taxon>
        <taxon>Ecdysozoa</taxon>
        <taxon>Nematoda</taxon>
        <taxon>Chromadorea</taxon>
        <taxon>Rhabditida</taxon>
        <taxon>Rhabditina</taxon>
        <taxon>Rhabditomorpha</taxon>
        <taxon>Rhabditoidea</taxon>
        <taxon>Rhabditidae</taxon>
        <taxon>Peloderinae</taxon>
        <taxon>Caenorhabditis</taxon>
    </lineage>
</organism>
<accession>A0A8S1EYN9</accession>
<sequence length="243" mass="27726">MDGVLAAGLKHLVKSVTGQPFYTDEELARLPHIANIGKLSVDDIFRMAQGSFGETPKTRQTNQNKPNSIESHPTYILISNFEFDEKFNFDFRHMKDRGQQNRGGLDYIRPYGSFRYAIKVLGKYNDDAWLRSDGSLGEWPVAYYGSREEYHAGGMRCTPDPYKALDYAHEFNTENGNYCKLIFQVRVDPKKIIVINKGTDGEYWIVPRGDSIRPYGICIFKNYHPTPSNGSSAAKVFKTMLKE</sequence>
<gene>
    <name evidence="1" type="ORF">CBOVIS_LOCUS8556</name>
</gene>
<keyword evidence="2" id="KW-1185">Reference proteome</keyword>